<dbReference type="AlphaFoldDB" id="A0A4P9WPL4"/>
<gene>
    <name evidence="1" type="ORF">BDK51DRAFT_49000</name>
</gene>
<dbReference type="EMBL" id="KZ993888">
    <property type="protein sequence ID" value="RKO94462.1"/>
    <property type="molecule type" value="Genomic_DNA"/>
</dbReference>
<sequence>MKLIVPKELQVLLHKFSGLYRYWYNKCVWIQKTTGMRRKLDFAAVIKADHNRVCSPWVLDLPTALREGAPFELAKNIKAAQANSNNGHAQWFKMKFKQKRDPNLSGFALT</sequence>
<evidence type="ECO:0008006" key="3">
    <source>
        <dbReference type="Google" id="ProtNLM"/>
    </source>
</evidence>
<reference evidence="2" key="1">
    <citation type="journal article" date="2018" name="Nat. Microbiol.">
        <title>Leveraging single-cell genomics to expand the fungal tree of life.</title>
        <authorList>
            <person name="Ahrendt S.R."/>
            <person name="Quandt C.A."/>
            <person name="Ciobanu D."/>
            <person name="Clum A."/>
            <person name="Salamov A."/>
            <person name="Andreopoulos B."/>
            <person name="Cheng J.F."/>
            <person name="Woyke T."/>
            <person name="Pelin A."/>
            <person name="Henrissat B."/>
            <person name="Reynolds N.K."/>
            <person name="Benny G.L."/>
            <person name="Smith M.E."/>
            <person name="James T.Y."/>
            <person name="Grigoriev I.V."/>
        </authorList>
    </citation>
    <scope>NUCLEOTIDE SEQUENCE [LARGE SCALE GENOMIC DNA]</scope>
</reference>
<name>A0A4P9WPL4_9FUNG</name>
<evidence type="ECO:0000313" key="2">
    <source>
        <dbReference type="Proteomes" id="UP000269721"/>
    </source>
</evidence>
<organism evidence="1 2">
    <name type="scientific">Blyttiomyces helicus</name>
    <dbReference type="NCBI Taxonomy" id="388810"/>
    <lineage>
        <taxon>Eukaryota</taxon>
        <taxon>Fungi</taxon>
        <taxon>Fungi incertae sedis</taxon>
        <taxon>Chytridiomycota</taxon>
        <taxon>Chytridiomycota incertae sedis</taxon>
        <taxon>Chytridiomycetes</taxon>
        <taxon>Chytridiomycetes incertae sedis</taxon>
        <taxon>Blyttiomyces</taxon>
    </lineage>
</organism>
<dbReference type="Proteomes" id="UP000269721">
    <property type="component" value="Unassembled WGS sequence"/>
</dbReference>
<accession>A0A4P9WPL4</accession>
<evidence type="ECO:0000313" key="1">
    <source>
        <dbReference type="EMBL" id="RKO94462.1"/>
    </source>
</evidence>
<proteinExistence type="predicted"/>
<protein>
    <recommendedName>
        <fullName evidence="3">Transposase putative helix-turn-helix domain-containing protein</fullName>
    </recommendedName>
</protein>
<keyword evidence="2" id="KW-1185">Reference proteome</keyword>